<dbReference type="PANTHER" id="PTHR12526">
    <property type="entry name" value="GLYCOSYLTRANSFERASE"/>
    <property type="match status" value="1"/>
</dbReference>
<reference evidence="2" key="1">
    <citation type="journal article" date="2014" name="Gene">
        <title>Genome-guided analysis of transformation efficiency and carbon dioxide assimilation by Moorella thermoacetica Y72.</title>
        <authorList>
            <person name="Tsukahara K."/>
            <person name="Kita A."/>
            <person name="Nakashimada Y."/>
            <person name="Hoshino T."/>
            <person name="Murakami K."/>
        </authorList>
    </citation>
    <scope>NUCLEOTIDE SEQUENCE [LARGE SCALE GENOMIC DNA]</scope>
    <source>
        <strain evidence="2">Y72</strain>
    </source>
</reference>
<dbReference type="Pfam" id="PF00534">
    <property type="entry name" value="Glycos_transf_1"/>
    <property type="match status" value="1"/>
</dbReference>
<dbReference type="CDD" id="cd03801">
    <property type="entry name" value="GT4_PimA-like"/>
    <property type="match status" value="1"/>
</dbReference>
<dbReference type="GO" id="GO:0016757">
    <property type="term" value="F:glycosyltransferase activity"/>
    <property type="evidence" value="ECO:0007669"/>
    <property type="project" value="InterPro"/>
</dbReference>
<dbReference type="Gene3D" id="3.40.50.2000">
    <property type="entry name" value="Glycogen Phosphorylase B"/>
    <property type="match status" value="2"/>
</dbReference>
<sequence length="372" mass="42819">MSAKKVALLTTNFFHPSSERIIMGGAERYQVDLCRLLKEMGYYIEVWQIGSGWTREFDGVRIRSVPVTKSEYYTFPDLATAFYENSMAFDYALYFILTLAYPIAREKSIAISHGVFWDWPGFDLMAGKPEDRQEWLRRLSIALAGPQKLVSVDTNTINYFNATLAGFYHKWEYIPNYVDTDLFSPPAEEPAGDDTVRVLFPRRLVPVRGINETMRAAEKLTSRYPWIEFHFCGRGHDDNAERLMNQWAGNRERCFYYWKPLEMMPEIYRQADIVLIPSRSTEGTSLAALEAMACGKPVIAGLAGGLSDIILHGYNGYLIKPTVENLVAAIEELARDEGKRKLMGRRAREVALTFNRKIWAERWARVLEEVFR</sequence>
<dbReference type="Proteomes" id="UP000063718">
    <property type="component" value="Unassembled WGS sequence"/>
</dbReference>
<evidence type="ECO:0000313" key="2">
    <source>
        <dbReference type="EMBL" id="GAF24791.1"/>
    </source>
</evidence>
<proteinExistence type="predicted"/>
<dbReference type="RefSeq" id="WP_025772985.1">
    <property type="nucleotide sequence ID" value="NZ_DF238840.1"/>
</dbReference>
<keyword evidence="2" id="KW-0808">Transferase</keyword>
<organism evidence="2">
    <name type="scientific">Moorella thermoacetica Y72</name>
    <dbReference type="NCBI Taxonomy" id="1325331"/>
    <lineage>
        <taxon>Bacteria</taxon>
        <taxon>Bacillati</taxon>
        <taxon>Bacillota</taxon>
        <taxon>Clostridia</taxon>
        <taxon>Neomoorellales</taxon>
        <taxon>Neomoorellaceae</taxon>
        <taxon>Neomoorella</taxon>
    </lineage>
</organism>
<dbReference type="AlphaFoldDB" id="A0A0S6U6M7"/>
<dbReference type="InterPro" id="IPR001296">
    <property type="entry name" value="Glyco_trans_1"/>
</dbReference>
<name>A0A0S6U6M7_NEOTH</name>
<feature type="domain" description="Glycosyl transferase family 1" evidence="1">
    <location>
        <begin position="192"/>
        <end position="349"/>
    </location>
</feature>
<dbReference type="EMBL" id="DF238840">
    <property type="protein sequence ID" value="GAF24791.1"/>
    <property type="molecule type" value="Genomic_DNA"/>
</dbReference>
<protein>
    <submittedName>
        <fullName evidence="2">Glycosyltransferase</fullName>
    </submittedName>
</protein>
<accession>A0A0S6U6M7</accession>
<dbReference type="SUPFAM" id="SSF53756">
    <property type="entry name" value="UDP-Glycosyltransferase/glycogen phosphorylase"/>
    <property type="match status" value="1"/>
</dbReference>
<evidence type="ECO:0000259" key="1">
    <source>
        <dbReference type="Pfam" id="PF00534"/>
    </source>
</evidence>
<gene>
    <name evidence="2" type="ORF">MTY_0119</name>
</gene>